<dbReference type="Proteomes" id="UP001595796">
    <property type="component" value="Unassembled WGS sequence"/>
</dbReference>
<gene>
    <name evidence="1" type="ORF">ACFPFW_00770</name>
</gene>
<accession>A0ABV9YWK1</accession>
<dbReference type="EMBL" id="JBHSJF010000001">
    <property type="protein sequence ID" value="MFC5066544.1"/>
    <property type="molecule type" value="Genomic_DNA"/>
</dbReference>
<sequence>MPNADKRRACFSLGGNNLNVCAGLTGLILLVVLTGDATAKDKPSGIALPLSEIVGGEAFADVTIDYVFRQTFTTTQSSRLIVA</sequence>
<proteinExistence type="predicted"/>
<protein>
    <submittedName>
        <fullName evidence="1">Uncharacterized protein</fullName>
    </submittedName>
</protein>
<dbReference type="RefSeq" id="WP_162799558.1">
    <property type="nucleotide sequence ID" value="NZ_JBHSJF010000001.1"/>
</dbReference>
<comment type="caution">
    <text evidence="1">The sequence shown here is derived from an EMBL/GenBank/DDBJ whole genome shotgun (WGS) entry which is preliminary data.</text>
</comment>
<keyword evidence="2" id="KW-1185">Reference proteome</keyword>
<organism evidence="1 2">
    <name type="scientific">Flaviflagellibacter deserti</name>
    <dbReference type="NCBI Taxonomy" id="2267266"/>
    <lineage>
        <taxon>Bacteria</taxon>
        <taxon>Pseudomonadati</taxon>
        <taxon>Pseudomonadota</taxon>
        <taxon>Alphaproteobacteria</taxon>
        <taxon>Hyphomicrobiales</taxon>
        <taxon>Flaviflagellibacter</taxon>
    </lineage>
</organism>
<reference evidence="2" key="1">
    <citation type="journal article" date="2019" name="Int. J. Syst. Evol. Microbiol.">
        <title>The Global Catalogue of Microorganisms (GCM) 10K type strain sequencing project: providing services to taxonomists for standard genome sequencing and annotation.</title>
        <authorList>
            <consortium name="The Broad Institute Genomics Platform"/>
            <consortium name="The Broad Institute Genome Sequencing Center for Infectious Disease"/>
            <person name="Wu L."/>
            <person name="Ma J."/>
        </authorList>
    </citation>
    <scope>NUCLEOTIDE SEQUENCE [LARGE SCALE GENOMIC DNA]</scope>
    <source>
        <strain evidence="2">CGMCC 1.16444</strain>
    </source>
</reference>
<evidence type="ECO:0000313" key="1">
    <source>
        <dbReference type="EMBL" id="MFC5066544.1"/>
    </source>
</evidence>
<evidence type="ECO:0000313" key="2">
    <source>
        <dbReference type="Proteomes" id="UP001595796"/>
    </source>
</evidence>
<name>A0ABV9YWK1_9HYPH</name>